<keyword evidence="2" id="KW-0812">Transmembrane</keyword>
<evidence type="ECO:0000256" key="2">
    <source>
        <dbReference type="SAM" id="Phobius"/>
    </source>
</evidence>
<organism evidence="3 4">
    <name type="scientific">Cudoniella acicularis</name>
    <dbReference type="NCBI Taxonomy" id="354080"/>
    <lineage>
        <taxon>Eukaryota</taxon>
        <taxon>Fungi</taxon>
        <taxon>Dikarya</taxon>
        <taxon>Ascomycota</taxon>
        <taxon>Pezizomycotina</taxon>
        <taxon>Leotiomycetes</taxon>
        <taxon>Helotiales</taxon>
        <taxon>Tricladiaceae</taxon>
        <taxon>Cudoniella</taxon>
    </lineage>
</organism>
<accession>A0A8H4W1Y6</accession>
<dbReference type="PANTHER" id="PTHR28003:SF1">
    <property type="entry name" value="NUCLEOPORIN POM34"/>
    <property type="match status" value="1"/>
</dbReference>
<feature type="transmembrane region" description="Helical" evidence="2">
    <location>
        <begin position="58"/>
        <end position="75"/>
    </location>
</feature>
<protein>
    <recommendedName>
        <fullName evidence="5">Nuclear pore complex component</fullName>
    </recommendedName>
</protein>
<feature type="compositionally biased region" description="Polar residues" evidence="1">
    <location>
        <begin position="1"/>
        <end position="16"/>
    </location>
</feature>
<evidence type="ECO:0000313" key="3">
    <source>
        <dbReference type="EMBL" id="KAF4628049.1"/>
    </source>
</evidence>
<dbReference type="OrthoDB" id="429932at2759"/>
<dbReference type="GO" id="GO:0070762">
    <property type="term" value="C:nuclear pore transmembrane ring"/>
    <property type="evidence" value="ECO:0007669"/>
    <property type="project" value="TreeGrafter"/>
</dbReference>
<keyword evidence="2" id="KW-0472">Membrane</keyword>
<comment type="caution">
    <text evidence="3">The sequence shown here is derived from an EMBL/GenBank/DDBJ whole genome shotgun (WGS) entry which is preliminary data.</text>
</comment>
<dbReference type="EMBL" id="JAAMPI010000868">
    <property type="protein sequence ID" value="KAF4628049.1"/>
    <property type="molecule type" value="Genomic_DNA"/>
</dbReference>
<dbReference type="GO" id="GO:0005640">
    <property type="term" value="C:nuclear outer membrane"/>
    <property type="evidence" value="ECO:0007669"/>
    <property type="project" value="TreeGrafter"/>
</dbReference>
<dbReference type="InterPro" id="IPR012578">
    <property type="entry name" value="Nucl_pore_cmplx"/>
</dbReference>
<evidence type="ECO:0000313" key="4">
    <source>
        <dbReference type="Proteomes" id="UP000566819"/>
    </source>
</evidence>
<proteinExistence type="predicted"/>
<feature type="transmembrane region" description="Helical" evidence="2">
    <location>
        <begin position="87"/>
        <end position="108"/>
    </location>
</feature>
<name>A0A8H4W1Y6_9HELO</name>
<feature type="region of interest" description="Disordered" evidence="1">
    <location>
        <begin position="1"/>
        <end position="34"/>
    </location>
</feature>
<gene>
    <name evidence="3" type="ORF">G7Y89_g10101</name>
</gene>
<sequence length="267" mass="28502">MSSSAISTPARPSTPINIPKNPSAPSTPQTGTWRHPKMDEIVARQNASNFSDRNIRMIAWNAGGILVTISLPNLFETDNILHPYATWTYYLLHCIFVYNIILALFPLFRSTDDIEDIPLTPAQRKLLGLPPSSKPATPDTKYVTPPRYSRTPTPLGGSPMGKGNYSNSPLSGKGKENPLGGSMSGSPFSPGAASSLLQKAMGGGLNGMRRHSYGSPSPLGPGTSKINLPEAPGSPSPAATKAPTVGLNSKWLYDKGRRQSGSARLYT</sequence>
<reference evidence="3 4" key="1">
    <citation type="submission" date="2020-03" db="EMBL/GenBank/DDBJ databases">
        <title>Draft Genome Sequence of Cudoniella acicularis.</title>
        <authorList>
            <person name="Buettner E."/>
            <person name="Kellner H."/>
        </authorList>
    </citation>
    <scope>NUCLEOTIDE SEQUENCE [LARGE SCALE GENOMIC DNA]</scope>
    <source>
        <strain evidence="3 4">DSM 108380</strain>
    </source>
</reference>
<evidence type="ECO:0000256" key="1">
    <source>
        <dbReference type="SAM" id="MobiDB-lite"/>
    </source>
</evidence>
<feature type="compositionally biased region" description="Polar residues" evidence="1">
    <location>
        <begin position="23"/>
        <end position="32"/>
    </location>
</feature>
<feature type="compositionally biased region" description="Low complexity" evidence="1">
    <location>
        <begin position="178"/>
        <end position="197"/>
    </location>
</feature>
<dbReference type="Proteomes" id="UP000566819">
    <property type="component" value="Unassembled WGS sequence"/>
</dbReference>
<dbReference type="GO" id="GO:0006606">
    <property type="term" value="P:protein import into nucleus"/>
    <property type="evidence" value="ECO:0007669"/>
    <property type="project" value="TreeGrafter"/>
</dbReference>
<evidence type="ECO:0008006" key="5">
    <source>
        <dbReference type="Google" id="ProtNLM"/>
    </source>
</evidence>
<dbReference type="AlphaFoldDB" id="A0A8H4W1Y6"/>
<dbReference type="PANTHER" id="PTHR28003">
    <property type="entry name" value="NUCLEOPORIN POM34"/>
    <property type="match status" value="1"/>
</dbReference>
<keyword evidence="2" id="KW-1133">Transmembrane helix</keyword>
<dbReference type="GO" id="GO:0030474">
    <property type="term" value="P:spindle pole body duplication"/>
    <property type="evidence" value="ECO:0007669"/>
    <property type="project" value="TreeGrafter"/>
</dbReference>
<dbReference type="Pfam" id="PF08058">
    <property type="entry name" value="NPCC"/>
    <property type="match status" value="1"/>
</dbReference>
<feature type="region of interest" description="Disordered" evidence="1">
    <location>
        <begin position="124"/>
        <end position="267"/>
    </location>
</feature>
<keyword evidence="4" id="KW-1185">Reference proteome</keyword>